<dbReference type="Gene3D" id="1.20.1600.10">
    <property type="entry name" value="Outer membrane efflux proteins (OEP)"/>
    <property type="match status" value="1"/>
</dbReference>
<evidence type="ECO:0000256" key="5">
    <source>
        <dbReference type="ARBA" id="ARBA00022692"/>
    </source>
</evidence>
<dbReference type="PANTHER" id="PTHR30026:SF20">
    <property type="entry name" value="OUTER MEMBRANE PROTEIN TOLC"/>
    <property type="match status" value="1"/>
</dbReference>
<evidence type="ECO:0008006" key="11">
    <source>
        <dbReference type="Google" id="ProtNLM"/>
    </source>
</evidence>
<dbReference type="InterPro" id="IPR051906">
    <property type="entry name" value="TolC-like"/>
</dbReference>
<evidence type="ECO:0000313" key="10">
    <source>
        <dbReference type="Proteomes" id="UP001162734"/>
    </source>
</evidence>
<feature type="chain" id="PRO_5047474413" description="Outer membrane efflux protein" evidence="8">
    <location>
        <begin position="27"/>
        <end position="428"/>
    </location>
</feature>
<keyword evidence="7" id="KW-0998">Cell outer membrane</keyword>
<evidence type="ECO:0000256" key="4">
    <source>
        <dbReference type="ARBA" id="ARBA00022452"/>
    </source>
</evidence>
<dbReference type="EMBL" id="AP025592">
    <property type="protein sequence ID" value="BDG09573.1"/>
    <property type="molecule type" value="Genomic_DNA"/>
</dbReference>
<dbReference type="PANTHER" id="PTHR30026">
    <property type="entry name" value="OUTER MEMBRANE PROTEIN TOLC"/>
    <property type="match status" value="1"/>
</dbReference>
<evidence type="ECO:0000256" key="1">
    <source>
        <dbReference type="ARBA" id="ARBA00004442"/>
    </source>
</evidence>
<comment type="similarity">
    <text evidence="2">Belongs to the outer membrane factor (OMF) (TC 1.B.17) family.</text>
</comment>
<keyword evidence="6" id="KW-0472">Membrane</keyword>
<sequence>MKIRTLFLLRALPAAAALGLAAPAHALQPLEVFVRGARTASPDAREARANTALSGAQSAAALSRLLPGVSVAGTYTRNQYESALPLGNGQLAVLTPEESWDASAVLSVPLADLGNFARAGAARTAERAARLSEEDVALQDEALAAQDYFQVLADRGLVESSQRALDVARATLTLTQQQRAAGAVAGLDVDRAQAEVERQVQQLAAAQLRLELDARALASLTGVAPELTGPVALADDLREEPPLESFVPADQALPGLAAAVETRRAQEETARAQRLSLLPSLAGTLSERATTAPGAHDTAYQAVVGLRWSFDGTSLASIRAEDARLDATAAREVRARLATHDAIHRTWNTVKSDIARSRSARAQAEVSQRAADLARDRYRLGAAAQLDLLQAQRDAFAADVNRIQADADLVNARAQLRVAAGRSLLSHD</sequence>
<dbReference type="Pfam" id="PF02321">
    <property type="entry name" value="OEP"/>
    <property type="match status" value="2"/>
</dbReference>
<evidence type="ECO:0000256" key="2">
    <source>
        <dbReference type="ARBA" id="ARBA00007613"/>
    </source>
</evidence>
<dbReference type="InterPro" id="IPR003423">
    <property type="entry name" value="OMP_efflux"/>
</dbReference>
<keyword evidence="3" id="KW-0813">Transport</keyword>
<keyword evidence="10" id="KW-1185">Reference proteome</keyword>
<dbReference type="Proteomes" id="UP001162734">
    <property type="component" value="Chromosome"/>
</dbReference>
<evidence type="ECO:0000256" key="8">
    <source>
        <dbReference type="SAM" id="SignalP"/>
    </source>
</evidence>
<evidence type="ECO:0000313" key="9">
    <source>
        <dbReference type="EMBL" id="BDG09573.1"/>
    </source>
</evidence>
<name>A0ABN6NB94_9BACT</name>
<dbReference type="SUPFAM" id="SSF56954">
    <property type="entry name" value="Outer membrane efflux proteins (OEP)"/>
    <property type="match status" value="1"/>
</dbReference>
<feature type="signal peptide" evidence="8">
    <location>
        <begin position="1"/>
        <end position="26"/>
    </location>
</feature>
<gene>
    <name evidence="9" type="ORF">AMPC_26860</name>
</gene>
<dbReference type="RefSeq" id="WP_248341850.1">
    <property type="nucleotide sequence ID" value="NZ_AP025592.1"/>
</dbReference>
<evidence type="ECO:0000256" key="7">
    <source>
        <dbReference type="ARBA" id="ARBA00023237"/>
    </source>
</evidence>
<keyword evidence="4" id="KW-1134">Transmembrane beta strand</keyword>
<proteinExistence type="inferred from homology"/>
<organism evidence="9 10">
    <name type="scientific">Anaeromyxobacter paludicola</name>
    <dbReference type="NCBI Taxonomy" id="2918171"/>
    <lineage>
        <taxon>Bacteria</taxon>
        <taxon>Pseudomonadati</taxon>
        <taxon>Myxococcota</taxon>
        <taxon>Myxococcia</taxon>
        <taxon>Myxococcales</taxon>
        <taxon>Cystobacterineae</taxon>
        <taxon>Anaeromyxobacteraceae</taxon>
        <taxon>Anaeromyxobacter</taxon>
    </lineage>
</organism>
<keyword evidence="8" id="KW-0732">Signal</keyword>
<reference evidence="10" key="1">
    <citation type="journal article" date="2022" name="Int. J. Syst. Evol. Microbiol.">
        <title>Anaeromyxobacter oryzae sp. nov., Anaeromyxobacter diazotrophicus sp. nov. and Anaeromyxobacter paludicola sp. nov., isolated from paddy soils.</title>
        <authorList>
            <person name="Itoh H."/>
            <person name="Xu Z."/>
            <person name="Mise K."/>
            <person name="Masuda Y."/>
            <person name="Ushijima N."/>
            <person name="Hayakawa C."/>
            <person name="Shiratori Y."/>
            <person name="Senoo K."/>
        </authorList>
    </citation>
    <scope>NUCLEOTIDE SEQUENCE [LARGE SCALE GENOMIC DNA]</scope>
    <source>
        <strain evidence="10">Red630</strain>
    </source>
</reference>
<comment type="subcellular location">
    <subcellularLocation>
        <location evidence="1">Cell outer membrane</location>
    </subcellularLocation>
</comment>
<evidence type="ECO:0000256" key="3">
    <source>
        <dbReference type="ARBA" id="ARBA00022448"/>
    </source>
</evidence>
<keyword evidence="5" id="KW-0812">Transmembrane</keyword>
<protein>
    <recommendedName>
        <fullName evidence="11">Outer membrane efflux protein</fullName>
    </recommendedName>
</protein>
<evidence type="ECO:0000256" key="6">
    <source>
        <dbReference type="ARBA" id="ARBA00023136"/>
    </source>
</evidence>
<accession>A0ABN6NB94</accession>